<evidence type="ECO:0000313" key="2">
    <source>
        <dbReference type="EMBL" id="WSC14531.1"/>
    </source>
</evidence>
<dbReference type="RefSeq" id="WP_326593122.1">
    <property type="nucleotide sequence ID" value="NZ_CP109114.1"/>
</dbReference>
<organism evidence="2 3">
    <name type="scientific">Streptomyces brevispora</name>
    <dbReference type="NCBI Taxonomy" id="887462"/>
    <lineage>
        <taxon>Bacteria</taxon>
        <taxon>Bacillati</taxon>
        <taxon>Actinomycetota</taxon>
        <taxon>Actinomycetes</taxon>
        <taxon>Kitasatosporales</taxon>
        <taxon>Streptomycetaceae</taxon>
        <taxon>Streptomyces</taxon>
    </lineage>
</organism>
<sequence length="243" mass="27320">MDHAYAIEKLTYFLDDLRAHLAHIDAAVADNGVDWPDWPQELAIDLVRARRIAEAYTPDTLSELHQYDSNSLGYWQLVRRDITEAFGLAKSEDEISAFLRPASPSLTAEAMHSWVWEPAAPLWAAEAHQDAVLTAARTVNRRLQQKLSRHDVGDKELCQQSFAPTSPTPGKPRLRFEGDRTTPTWRARQEGAMHVSAGAFLGIRNLAAHEETVTWTEQEALEYLAAFSVVARWIEECSVETAP</sequence>
<proteinExistence type="predicted"/>
<protein>
    <submittedName>
        <fullName evidence="2">TIGR02391 family protein</fullName>
    </submittedName>
</protein>
<name>A0ABZ1G3S0_9ACTN</name>
<dbReference type="InterPro" id="IPR012654">
    <property type="entry name" value="CHP02391"/>
</dbReference>
<dbReference type="Proteomes" id="UP001330827">
    <property type="component" value="Chromosome"/>
</dbReference>
<keyword evidence="3" id="KW-1185">Reference proteome</keyword>
<dbReference type="Pfam" id="PF09509">
    <property type="entry name" value="Hypoth_Ymh"/>
    <property type="match status" value="1"/>
</dbReference>
<feature type="domain" description="Conserved hypothetical protein CHP02391" evidence="1">
    <location>
        <begin position="111"/>
        <end position="234"/>
    </location>
</feature>
<accession>A0ABZ1G3S0</accession>
<evidence type="ECO:0000259" key="1">
    <source>
        <dbReference type="Pfam" id="PF09509"/>
    </source>
</evidence>
<gene>
    <name evidence="2" type="ORF">OIE64_17955</name>
</gene>
<dbReference type="EMBL" id="CP109114">
    <property type="protein sequence ID" value="WSC14531.1"/>
    <property type="molecule type" value="Genomic_DNA"/>
</dbReference>
<reference evidence="2 3" key="1">
    <citation type="submission" date="2022-10" db="EMBL/GenBank/DDBJ databases">
        <title>The complete genomes of actinobacterial strains from the NBC collection.</title>
        <authorList>
            <person name="Joergensen T.S."/>
            <person name="Alvarez Arevalo M."/>
            <person name="Sterndorff E.B."/>
            <person name="Faurdal D."/>
            <person name="Vuksanovic O."/>
            <person name="Mourched A.-S."/>
            <person name="Charusanti P."/>
            <person name="Shaw S."/>
            <person name="Blin K."/>
            <person name="Weber T."/>
        </authorList>
    </citation>
    <scope>NUCLEOTIDE SEQUENCE [LARGE SCALE GENOMIC DNA]</scope>
    <source>
        <strain evidence="2 3">NBC 01769</strain>
    </source>
</reference>
<evidence type="ECO:0000313" key="3">
    <source>
        <dbReference type="Proteomes" id="UP001330827"/>
    </source>
</evidence>